<evidence type="ECO:0000256" key="8">
    <source>
        <dbReference type="PIRSR" id="PIRSR037215-1"/>
    </source>
</evidence>
<dbReference type="EMBL" id="SLWK01000007">
    <property type="protein sequence ID" value="TCO07633.1"/>
    <property type="molecule type" value="Genomic_DNA"/>
</dbReference>
<comment type="subcellular location">
    <subcellularLocation>
        <location evidence="7">Cytoplasm</location>
    </subcellularLocation>
</comment>
<comment type="catalytic activity">
    <reaction evidence="7">
        <text>Release of the N-terminal residue from a tripeptide.</text>
        <dbReference type="EC" id="3.4.11.4"/>
    </reaction>
</comment>
<dbReference type="Proteomes" id="UP000295221">
    <property type="component" value="Unassembled WGS sequence"/>
</dbReference>
<keyword evidence="4 7" id="KW-0378">Hydrolase</keyword>
<feature type="active site" evidence="7 8">
    <location>
        <position position="79"/>
    </location>
</feature>
<keyword evidence="12" id="KW-1185">Reference proteome</keyword>
<evidence type="ECO:0000256" key="2">
    <source>
        <dbReference type="ARBA" id="ARBA00022670"/>
    </source>
</evidence>
<proteinExistence type="inferred from homology"/>
<feature type="domain" description="Peptidase M20 dimerisation" evidence="10">
    <location>
        <begin position="206"/>
        <end position="304"/>
    </location>
</feature>
<comment type="cofactor">
    <cofactor evidence="7 9">
        <name>Zn(2+)</name>
        <dbReference type="ChEBI" id="CHEBI:29105"/>
    </cofactor>
    <text evidence="7 9">Binds 2 Zn(2+) ions per subunit.</text>
</comment>
<evidence type="ECO:0000313" key="12">
    <source>
        <dbReference type="Proteomes" id="UP000295221"/>
    </source>
</evidence>
<dbReference type="GO" id="GO:0005829">
    <property type="term" value="C:cytosol"/>
    <property type="evidence" value="ECO:0007669"/>
    <property type="project" value="TreeGrafter"/>
</dbReference>
<dbReference type="PROSITE" id="PS00758">
    <property type="entry name" value="ARGE_DAPE_CPG2_1"/>
    <property type="match status" value="1"/>
</dbReference>
<dbReference type="InterPro" id="IPR002933">
    <property type="entry name" value="Peptidase_M20"/>
</dbReference>
<dbReference type="PANTHER" id="PTHR42994:SF1">
    <property type="entry name" value="PEPTIDASE T"/>
    <property type="match status" value="1"/>
</dbReference>
<feature type="active site" description="Proton acceptor" evidence="7 8">
    <location>
        <position position="174"/>
    </location>
</feature>
<dbReference type="Gene3D" id="3.30.70.360">
    <property type="match status" value="1"/>
</dbReference>
<keyword evidence="7 11" id="KW-0031">Aminopeptidase</keyword>
<protein>
    <recommendedName>
        <fullName evidence="7">Peptidase T</fullName>
        <ecNumber evidence="7">3.4.11.4</ecNumber>
    </recommendedName>
    <alternativeName>
        <fullName evidence="7">Aminotripeptidase</fullName>
        <shortName evidence="7">Tripeptidase</shortName>
    </alternativeName>
    <alternativeName>
        <fullName evidence="7">Tripeptide aminopeptidase</fullName>
    </alternativeName>
</protein>
<feature type="binding site" evidence="7 9">
    <location>
        <position position="197"/>
    </location>
    <ligand>
        <name>Zn(2+)</name>
        <dbReference type="ChEBI" id="CHEBI:29105"/>
        <label>1</label>
    </ligand>
</feature>
<dbReference type="NCBIfam" id="TIGR01882">
    <property type="entry name" value="peptidase-T"/>
    <property type="match status" value="1"/>
</dbReference>
<dbReference type="SUPFAM" id="SSF53187">
    <property type="entry name" value="Zn-dependent exopeptidases"/>
    <property type="match status" value="1"/>
</dbReference>
<dbReference type="Gene3D" id="3.40.630.10">
    <property type="entry name" value="Zn peptidases"/>
    <property type="match status" value="1"/>
</dbReference>
<dbReference type="GO" id="GO:0045148">
    <property type="term" value="F:tripeptide aminopeptidase activity"/>
    <property type="evidence" value="ECO:0007669"/>
    <property type="project" value="UniProtKB-UniRule"/>
</dbReference>
<feature type="binding site" evidence="7 9">
    <location>
        <position position="77"/>
    </location>
    <ligand>
        <name>Zn(2+)</name>
        <dbReference type="ChEBI" id="CHEBI:29105"/>
        <label>1</label>
    </ligand>
</feature>
<dbReference type="PANTHER" id="PTHR42994">
    <property type="entry name" value="PEPTIDASE T"/>
    <property type="match status" value="1"/>
</dbReference>
<gene>
    <name evidence="7" type="primary">pepT</name>
    <name evidence="11" type="ORF">EV194_10717</name>
</gene>
<dbReference type="NCBIfam" id="NF003976">
    <property type="entry name" value="PRK05469.1"/>
    <property type="match status" value="1"/>
</dbReference>
<dbReference type="InterPro" id="IPR010161">
    <property type="entry name" value="Peptidase_M20B"/>
</dbReference>
<dbReference type="InterPro" id="IPR001261">
    <property type="entry name" value="ArgE/DapE_CS"/>
</dbReference>
<dbReference type="RefSeq" id="WP_132433966.1">
    <property type="nucleotide sequence ID" value="NZ_SLWK01000007.1"/>
</dbReference>
<keyword evidence="2 7" id="KW-0645">Protease</keyword>
<dbReference type="GO" id="GO:0043171">
    <property type="term" value="P:peptide catabolic process"/>
    <property type="evidence" value="ECO:0007669"/>
    <property type="project" value="UniProtKB-UniRule"/>
</dbReference>
<dbReference type="PIRSF" id="PIRSF037215">
    <property type="entry name" value="Peptidase_M20B"/>
    <property type="match status" value="1"/>
</dbReference>
<dbReference type="GO" id="GO:0006508">
    <property type="term" value="P:proteolysis"/>
    <property type="evidence" value="ECO:0007669"/>
    <property type="project" value="UniProtKB-UniRule"/>
</dbReference>
<name>A0A4R2GIB3_9BACT</name>
<feature type="binding site" evidence="7 9">
    <location>
        <position position="379"/>
    </location>
    <ligand>
        <name>Zn(2+)</name>
        <dbReference type="ChEBI" id="CHEBI:29105"/>
        <label>2</label>
    </ligand>
</feature>
<dbReference type="PROSITE" id="PS00759">
    <property type="entry name" value="ARGE_DAPE_CPG2_2"/>
    <property type="match status" value="1"/>
</dbReference>
<reference evidence="11 12" key="1">
    <citation type="submission" date="2019-03" db="EMBL/GenBank/DDBJ databases">
        <title>Genomic Encyclopedia of Type Strains, Phase IV (KMG-IV): sequencing the most valuable type-strain genomes for metagenomic binning, comparative biology and taxonomic classification.</title>
        <authorList>
            <person name="Goeker M."/>
        </authorList>
    </citation>
    <scope>NUCLEOTIDE SEQUENCE [LARGE SCALE GENOMIC DNA]</scope>
    <source>
        <strain evidence="11 12">DSM 24179</strain>
    </source>
</reference>
<sequence length="406" mass="45269">MNVVDRFLEYVSIDTRSNDQLEECPSTSGQMFLARLLSDELKRIGMQEVELDDNGYVMATLPSNFDGKVPVIGFIAHMDTSPDMSGENVKPRITKNYDGGDIILDKKNNIILKPDDFPELINYIGQDIITTSGNTLLGADDKAGIAEIVTAMEFLIQNPSVKHGEIRVCFTPDEEIGRGANKFDVRKFGANFAYTIDGGEIGELEYENFNAAVALIEIQGRNVHPGYAFKKMVNSLEIAGRIVSTLPVSESPAHTKDYDGFYHVISVNGEVEKTEIEILIRDFDEEGFNSRKKYLENLVSKINEEISIKPVKIKIEDQYQNMRKQIESVLHVVELAKKAMLESGVKPIIRPIRGGTDGARLSYMGLPTPNIFAGGHNFHGRYEFIPVQSMEKAVDVIVKISELAIN</sequence>
<keyword evidence="7" id="KW-0963">Cytoplasm</keyword>
<accession>A0A4R2GIB3</accession>
<evidence type="ECO:0000256" key="5">
    <source>
        <dbReference type="ARBA" id="ARBA00022833"/>
    </source>
</evidence>
<evidence type="ECO:0000256" key="4">
    <source>
        <dbReference type="ARBA" id="ARBA00022801"/>
    </source>
</evidence>
<dbReference type="GO" id="GO:0008237">
    <property type="term" value="F:metallopeptidase activity"/>
    <property type="evidence" value="ECO:0007669"/>
    <property type="project" value="UniProtKB-KW"/>
</dbReference>
<dbReference type="OrthoDB" id="9804934at2"/>
<evidence type="ECO:0000256" key="7">
    <source>
        <dbReference type="HAMAP-Rule" id="MF_00550"/>
    </source>
</evidence>
<dbReference type="AlphaFoldDB" id="A0A4R2GIB3"/>
<comment type="caution">
    <text evidence="11">The sequence shown here is derived from an EMBL/GenBank/DDBJ whole genome shotgun (WGS) entry which is preliminary data.</text>
</comment>
<organism evidence="11 12">
    <name type="scientific">Natronoflexus pectinivorans</name>
    <dbReference type="NCBI Taxonomy" id="682526"/>
    <lineage>
        <taxon>Bacteria</taxon>
        <taxon>Pseudomonadati</taxon>
        <taxon>Bacteroidota</taxon>
        <taxon>Bacteroidia</taxon>
        <taxon>Marinilabiliales</taxon>
        <taxon>Marinilabiliaceae</taxon>
        <taxon>Natronoflexus</taxon>
    </lineage>
</organism>
<dbReference type="Pfam" id="PF07687">
    <property type="entry name" value="M20_dimer"/>
    <property type="match status" value="1"/>
</dbReference>
<dbReference type="GO" id="GO:0008270">
    <property type="term" value="F:zinc ion binding"/>
    <property type="evidence" value="ECO:0007669"/>
    <property type="project" value="UniProtKB-UniRule"/>
</dbReference>
<dbReference type="CDD" id="cd03892">
    <property type="entry name" value="M20_peptT"/>
    <property type="match status" value="1"/>
</dbReference>
<keyword evidence="6 7" id="KW-0482">Metalloprotease</keyword>
<feature type="binding site" evidence="7 9">
    <location>
        <position position="175"/>
    </location>
    <ligand>
        <name>Zn(2+)</name>
        <dbReference type="ChEBI" id="CHEBI:29105"/>
        <label>2</label>
    </ligand>
</feature>
<evidence type="ECO:0000259" key="10">
    <source>
        <dbReference type="Pfam" id="PF07687"/>
    </source>
</evidence>
<feature type="binding site" evidence="7 9">
    <location>
        <position position="140"/>
    </location>
    <ligand>
        <name>Zn(2+)</name>
        <dbReference type="ChEBI" id="CHEBI:29105"/>
        <label>1</label>
    </ligand>
</feature>
<dbReference type="InterPro" id="IPR011650">
    <property type="entry name" value="Peptidase_M20_dimer"/>
</dbReference>
<comment type="similarity">
    <text evidence="1 7">Belongs to the peptidase M20B family.</text>
</comment>
<dbReference type="SUPFAM" id="SSF55031">
    <property type="entry name" value="Bacterial exopeptidase dimerisation domain"/>
    <property type="match status" value="1"/>
</dbReference>
<dbReference type="Pfam" id="PF01546">
    <property type="entry name" value="Peptidase_M20"/>
    <property type="match status" value="1"/>
</dbReference>
<keyword evidence="3 7" id="KW-0479">Metal-binding</keyword>
<evidence type="ECO:0000256" key="9">
    <source>
        <dbReference type="PIRSR" id="PIRSR037215-2"/>
    </source>
</evidence>
<evidence type="ECO:0000313" key="11">
    <source>
        <dbReference type="EMBL" id="TCO07633.1"/>
    </source>
</evidence>
<evidence type="ECO:0000256" key="3">
    <source>
        <dbReference type="ARBA" id="ARBA00022723"/>
    </source>
</evidence>
<dbReference type="HAMAP" id="MF_00550">
    <property type="entry name" value="Aminopeptidase_M20"/>
    <property type="match status" value="1"/>
</dbReference>
<dbReference type="InterPro" id="IPR036264">
    <property type="entry name" value="Bact_exopeptidase_dim_dom"/>
</dbReference>
<comment type="function">
    <text evidence="7">Cleaves the N-terminal amino acid of tripeptides.</text>
</comment>
<dbReference type="NCBIfam" id="NF009920">
    <property type="entry name" value="PRK13381.1"/>
    <property type="match status" value="1"/>
</dbReference>
<evidence type="ECO:0000256" key="6">
    <source>
        <dbReference type="ARBA" id="ARBA00023049"/>
    </source>
</evidence>
<dbReference type="EC" id="3.4.11.4" evidence="7"/>
<feature type="binding site" evidence="7 9">
    <location>
        <position position="140"/>
    </location>
    <ligand>
        <name>Zn(2+)</name>
        <dbReference type="ChEBI" id="CHEBI:29105"/>
        <label>2</label>
    </ligand>
</feature>
<evidence type="ECO:0000256" key="1">
    <source>
        <dbReference type="ARBA" id="ARBA00009692"/>
    </source>
</evidence>
<keyword evidence="5 7" id="KW-0862">Zinc</keyword>